<proteinExistence type="predicted"/>
<dbReference type="InterPro" id="IPR025557">
    <property type="entry name" value="DUF4282"/>
</dbReference>
<protein>
    <recommendedName>
        <fullName evidence="5">DUF4282 domain-containing protein</fullName>
    </recommendedName>
</protein>
<evidence type="ECO:0000313" key="3">
    <source>
        <dbReference type="EMBL" id="GAA3199729.1"/>
    </source>
</evidence>
<feature type="compositionally biased region" description="Low complexity" evidence="1">
    <location>
        <begin position="12"/>
        <end position="35"/>
    </location>
</feature>
<evidence type="ECO:0000313" key="4">
    <source>
        <dbReference type="Proteomes" id="UP001501237"/>
    </source>
</evidence>
<dbReference type="RefSeq" id="WP_344823068.1">
    <property type="nucleotide sequence ID" value="NZ_BAAAUV010000003.1"/>
</dbReference>
<name>A0ABP6Q447_9ACTN</name>
<reference evidence="4" key="1">
    <citation type="journal article" date="2019" name="Int. J. Syst. Evol. Microbiol.">
        <title>The Global Catalogue of Microorganisms (GCM) 10K type strain sequencing project: providing services to taxonomists for standard genome sequencing and annotation.</title>
        <authorList>
            <consortium name="The Broad Institute Genomics Platform"/>
            <consortium name="The Broad Institute Genome Sequencing Center for Infectious Disease"/>
            <person name="Wu L."/>
            <person name="Ma J."/>
        </authorList>
    </citation>
    <scope>NUCLEOTIDE SEQUENCE [LARGE SCALE GENOMIC DNA]</scope>
    <source>
        <strain evidence="4">JCM 9377</strain>
    </source>
</reference>
<dbReference type="Pfam" id="PF14110">
    <property type="entry name" value="DUF4282"/>
    <property type="match status" value="1"/>
</dbReference>
<organism evidence="3 4">
    <name type="scientific">Actinocorallia longicatena</name>
    <dbReference type="NCBI Taxonomy" id="111803"/>
    <lineage>
        <taxon>Bacteria</taxon>
        <taxon>Bacillati</taxon>
        <taxon>Actinomycetota</taxon>
        <taxon>Actinomycetes</taxon>
        <taxon>Streptosporangiales</taxon>
        <taxon>Thermomonosporaceae</taxon>
        <taxon>Actinocorallia</taxon>
    </lineage>
</organism>
<keyword evidence="4" id="KW-1185">Reference proteome</keyword>
<feature type="transmembrane region" description="Helical" evidence="2">
    <location>
        <begin position="111"/>
        <end position="131"/>
    </location>
</feature>
<accession>A0ABP6Q447</accession>
<gene>
    <name evidence="3" type="ORF">GCM10010468_12060</name>
</gene>
<keyword evidence="2" id="KW-1133">Transmembrane helix</keyword>
<evidence type="ECO:0000256" key="1">
    <source>
        <dbReference type="SAM" id="MobiDB-lite"/>
    </source>
</evidence>
<sequence length="159" mass="17499">MTTPEQPPRFNPQQYGYGQQGGPPQQAPRPAQQPQWQSGAHQVPGQQGPGAQGAPVRRKGLVGALLDTKFDAMVTPMLVRAFYMLALTVISLQCAFFLILGLVVVEKDWGWVWGLLMIGVSPLVWLVEALGTRMALEFVINQFKITEELQKIRRSTGGA</sequence>
<feature type="compositionally biased region" description="Pro residues" evidence="1">
    <location>
        <begin position="1"/>
        <end position="10"/>
    </location>
</feature>
<dbReference type="EMBL" id="BAAAUV010000003">
    <property type="protein sequence ID" value="GAA3199729.1"/>
    <property type="molecule type" value="Genomic_DNA"/>
</dbReference>
<keyword evidence="2" id="KW-0812">Transmembrane</keyword>
<dbReference type="SUPFAM" id="SSF81995">
    <property type="entry name" value="beta-sandwich domain of Sec23/24"/>
    <property type="match status" value="1"/>
</dbReference>
<evidence type="ECO:0000256" key="2">
    <source>
        <dbReference type="SAM" id="Phobius"/>
    </source>
</evidence>
<feature type="region of interest" description="Disordered" evidence="1">
    <location>
        <begin position="1"/>
        <end position="55"/>
    </location>
</feature>
<comment type="caution">
    <text evidence="3">The sequence shown here is derived from an EMBL/GenBank/DDBJ whole genome shotgun (WGS) entry which is preliminary data.</text>
</comment>
<evidence type="ECO:0008006" key="5">
    <source>
        <dbReference type="Google" id="ProtNLM"/>
    </source>
</evidence>
<dbReference type="Proteomes" id="UP001501237">
    <property type="component" value="Unassembled WGS sequence"/>
</dbReference>
<feature type="transmembrane region" description="Helical" evidence="2">
    <location>
        <begin position="82"/>
        <end position="105"/>
    </location>
</feature>
<keyword evidence="2" id="KW-0472">Membrane</keyword>